<evidence type="ECO:0000256" key="1">
    <source>
        <dbReference type="ARBA" id="ARBA00004167"/>
    </source>
</evidence>
<evidence type="ECO:0000256" key="4">
    <source>
        <dbReference type="ARBA" id="ARBA00022989"/>
    </source>
</evidence>
<evidence type="ECO:0000256" key="5">
    <source>
        <dbReference type="ARBA" id="ARBA00023136"/>
    </source>
</evidence>
<dbReference type="AlphaFoldDB" id="A0A1C3Z627"/>
<accession>A0A1C3Z627</accession>
<dbReference type="Proteomes" id="UP000199268">
    <property type="component" value="Unassembled WGS sequence"/>
</dbReference>
<keyword evidence="4 6" id="KW-1133">Transmembrane helix</keyword>
<feature type="transmembrane region" description="Helical" evidence="6">
    <location>
        <begin position="6"/>
        <end position="25"/>
    </location>
</feature>
<dbReference type="GO" id="GO:0005886">
    <property type="term" value="C:plasma membrane"/>
    <property type="evidence" value="ECO:0007669"/>
    <property type="project" value="UniProtKB-SubCell"/>
</dbReference>
<evidence type="ECO:0000256" key="3">
    <source>
        <dbReference type="ARBA" id="ARBA00022692"/>
    </source>
</evidence>
<proteinExistence type="inferred from homology"/>
<dbReference type="RefSeq" id="WP_092461352.1">
    <property type="nucleotide sequence ID" value="NZ_BJEE01000002.1"/>
</dbReference>
<evidence type="ECO:0000313" key="8">
    <source>
        <dbReference type="Proteomes" id="UP000199268"/>
    </source>
</evidence>
<organism evidence="7 8">
    <name type="scientific">Weissella bombi</name>
    <dbReference type="NCBI Taxonomy" id="1505725"/>
    <lineage>
        <taxon>Bacteria</taxon>
        <taxon>Bacillati</taxon>
        <taxon>Bacillota</taxon>
        <taxon>Bacilli</taxon>
        <taxon>Lactobacillales</taxon>
        <taxon>Lactobacillaceae</taxon>
        <taxon>Weissella</taxon>
    </lineage>
</organism>
<dbReference type="InterPro" id="IPR005359">
    <property type="entry name" value="UPF0154"/>
</dbReference>
<comment type="subcellular location">
    <subcellularLocation>
        <location evidence="6">Cell membrane</location>
        <topology evidence="6">Single-pass membrane protein</topology>
    </subcellularLocation>
    <subcellularLocation>
        <location evidence="1">Membrane</location>
        <topology evidence="1">Single-pass membrane protein</topology>
    </subcellularLocation>
</comment>
<keyword evidence="3 6" id="KW-0812">Transmembrane</keyword>
<dbReference type="STRING" id="1505725.GA0061074_101323"/>
<dbReference type="Pfam" id="PF03672">
    <property type="entry name" value="UPF0154"/>
    <property type="match status" value="1"/>
</dbReference>
<keyword evidence="8" id="KW-1185">Reference proteome</keyword>
<comment type="similarity">
    <text evidence="2 6">Belongs to the UPF0154 family.</text>
</comment>
<evidence type="ECO:0000256" key="2">
    <source>
        <dbReference type="ARBA" id="ARBA00006694"/>
    </source>
</evidence>
<gene>
    <name evidence="7" type="ORF">GA0061074_101323</name>
</gene>
<keyword evidence="6" id="KW-1003">Cell membrane</keyword>
<keyword evidence="5 6" id="KW-0472">Membrane</keyword>
<reference evidence="8" key="1">
    <citation type="submission" date="2016-08" db="EMBL/GenBank/DDBJ databases">
        <authorList>
            <person name="Varghese N."/>
            <person name="Submissions Spin"/>
        </authorList>
    </citation>
    <scope>NUCLEOTIDE SEQUENCE [LARGE SCALE GENOMIC DNA]</scope>
    <source>
        <strain evidence="8">R-53094</strain>
    </source>
</reference>
<dbReference type="EMBL" id="FMAO01000001">
    <property type="protein sequence ID" value="SCB77740.1"/>
    <property type="molecule type" value="Genomic_DNA"/>
</dbReference>
<protein>
    <recommendedName>
        <fullName evidence="6">UPF0154 protein GA0061074_101323</fullName>
    </recommendedName>
</protein>
<evidence type="ECO:0000256" key="6">
    <source>
        <dbReference type="HAMAP-Rule" id="MF_00363"/>
    </source>
</evidence>
<dbReference type="HAMAP" id="MF_00363">
    <property type="entry name" value="UPF0154"/>
    <property type="match status" value="1"/>
</dbReference>
<name>A0A1C3Z627_9LACO</name>
<evidence type="ECO:0000313" key="7">
    <source>
        <dbReference type="EMBL" id="SCB77740.1"/>
    </source>
</evidence>
<sequence length="78" mass="8860">MNTTIWIFIVILAAILGAVAGFFIARRSMETYIKNNPPISEEMMKSMMTSMGQKPSQKRLNQMMAQMKNQAQTSSKKK</sequence>